<evidence type="ECO:0000313" key="1">
    <source>
        <dbReference type="EMBL" id="MDH7890973.1"/>
    </source>
</evidence>
<proteinExistence type="predicted"/>
<dbReference type="Proteomes" id="UP001161916">
    <property type="component" value="Unassembled WGS sequence"/>
</dbReference>
<gene>
    <name evidence="2" type="ORF">OB936_09830</name>
    <name evidence="1" type="ORF">OB951_10295</name>
</gene>
<dbReference type="Proteomes" id="UP001157379">
    <property type="component" value="Unassembled WGS sequence"/>
</dbReference>
<evidence type="ECO:0000313" key="3">
    <source>
        <dbReference type="Proteomes" id="UP001161916"/>
    </source>
</evidence>
<name>A0AA43T5Q6_9BIFI</name>
<organism evidence="1 3">
    <name type="scientific">Bifidobacterium catenulatum subsp. kashiwanohense</name>
    <dbReference type="NCBI Taxonomy" id="630129"/>
    <lineage>
        <taxon>Bacteria</taxon>
        <taxon>Bacillati</taxon>
        <taxon>Actinomycetota</taxon>
        <taxon>Actinomycetes</taxon>
        <taxon>Bifidobacteriales</taxon>
        <taxon>Bifidobacteriaceae</taxon>
        <taxon>Bifidobacterium</taxon>
    </lineage>
</organism>
<dbReference type="EMBL" id="JAOPMD010000029">
    <property type="protein sequence ID" value="MDH7900486.1"/>
    <property type="molecule type" value="Genomic_DNA"/>
</dbReference>
<dbReference type="RefSeq" id="WP_154304303.1">
    <property type="nucleotide sequence ID" value="NZ_CP026729.1"/>
</dbReference>
<dbReference type="EMBL" id="JAOPMH010000019">
    <property type="protein sequence ID" value="MDH7890973.1"/>
    <property type="molecule type" value="Genomic_DNA"/>
</dbReference>
<sequence>MAAKSACPWNGVRVDASDVRVQRLINTSLHDLDGLRMSIPALPEDRFLAVDDFMI</sequence>
<protein>
    <submittedName>
        <fullName evidence="1">Uncharacterized protein</fullName>
    </submittedName>
</protein>
<accession>A0AA43T5Q6</accession>
<dbReference type="AlphaFoldDB" id="A0AA43T5Q6"/>
<reference evidence="1" key="2">
    <citation type="journal article" date="2023" name="Gut Microbes">
        <title>Characterization of Bifidobacterium kashiwanohense that utilizes both milk- and plant-derived oligosaccharides.</title>
        <authorList>
            <person name="Orihara K."/>
            <person name="Yahagi K."/>
            <person name="Saito Y."/>
            <person name="Watanabe Y."/>
            <person name="Sasai T."/>
            <person name="Hara T."/>
            <person name="Tsukuda N."/>
            <person name="Oki K."/>
            <person name="Fujimoto J."/>
            <person name="Matsuki T."/>
        </authorList>
    </citation>
    <scope>NUCLEOTIDE SEQUENCE</scope>
    <source>
        <strain evidence="2">YIT 13057</strain>
        <strain evidence="1">YIT 13062</strain>
    </source>
</reference>
<evidence type="ECO:0000313" key="2">
    <source>
        <dbReference type="EMBL" id="MDH7900486.1"/>
    </source>
</evidence>
<comment type="caution">
    <text evidence="1">The sequence shown here is derived from an EMBL/GenBank/DDBJ whole genome shotgun (WGS) entry which is preliminary data.</text>
</comment>
<reference evidence="1" key="1">
    <citation type="submission" date="2022-09" db="EMBL/GenBank/DDBJ databases">
        <authorList>
            <person name="Orihara K."/>
        </authorList>
    </citation>
    <scope>NUCLEOTIDE SEQUENCE</scope>
    <source>
        <strain evidence="2">YIT 13057</strain>
        <strain evidence="1">YIT 13062</strain>
    </source>
</reference>